<proteinExistence type="predicted"/>
<comment type="caution">
    <text evidence="1">The sequence shown here is derived from an EMBL/GenBank/DDBJ whole genome shotgun (WGS) entry which is preliminary data.</text>
</comment>
<name>A0A841L1H4_9FIRM</name>
<gene>
    <name evidence="1" type="ORF">HNQ80_002328</name>
</gene>
<protein>
    <submittedName>
        <fullName evidence="1">Uncharacterized protein</fullName>
    </submittedName>
</protein>
<evidence type="ECO:0000313" key="2">
    <source>
        <dbReference type="Proteomes" id="UP000579281"/>
    </source>
</evidence>
<accession>A0A841L1H4</accession>
<dbReference type="EMBL" id="JACHEN010000013">
    <property type="protein sequence ID" value="MBB6216229.1"/>
    <property type="molecule type" value="Genomic_DNA"/>
</dbReference>
<evidence type="ECO:0000313" key="1">
    <source>
        <dbReference type="EMBL" id="MBB6216229.1"/>
    </source>
</evidence>
<keyword evidence="2" id="KW-1185">Reference proteome</keyword>
<reference evidence="1 2" key="1">
    <citation type="submission" date="2020-08" db="EMBL/GenBank/DDBJ databases">
        <title>Genomic Encyclopedia of Type Strains, Phase IV (KMG-IV): sequencing the most valuable type-strain genomes for metagenomic binning, comparative biology and taxonomic classification.</title>
        <authorList>
            <person name="Goeker M."/>
        </authorList>
    </citation>
    <scope>NUCLEOTIDE SEQUENCE [LARGE SCALE GENOMIC DNA]</scope>
    <source>
        <strain evidence="1 2">DSM 103526</strain>
    </source>
</reference>
<sequence>MHHPYISMSQSEFSHLIERSKNGAVILSETEQILAQIELHIAFYPYSFDYYPIAEVLRQRVKKHAAI</sequence>
<dbReference type="Proteomes" id="UP000579281">
    <property type="component" value="Unassembled WGS sequence"/>
</dbReference>
<organism evidence="1 2">
    <name type="scientific">Anaerosolibacter carboniphilus</name>
    <dbReference type="NCBI Taxonomy" id="1417629"/>
    <lineage>
        <taxon>Bacteria</taxon>
        <taxon>Bacillati</taxon>
        <taxon>Bacillota</taxon>
        <taxon>Clostridia</taxon>
        <taxon>Peptostreptococcales</taxon>
        <taxon>Thermotaleaceae</taxon>
        <taxon>Anaerosolibacter</taxon>
    </lineage>
</organism>
<dbReference type="AlphaFoldDB" id="A0A841L1H4"/>